<dbReference type="InterPro" id="IPR005133">
    <property type="entry name" value="PhaG_MnhG_YufB"/>
</dbReference>
<gene>
    <name evidence="2" type="ORF">EV695_2462</name>
</gene>
<protein>
    <submittedName>
        <fullName evidence="2">Multisubunit sodium/proton antiporter MrpG subunit</fullName>
    </submittedName>
</protein>
<sequence>MAFIIDALSWACLILGSFLGISGAIGIFSFKEFYSRVQAASVTDTLCVFFIMLGLILQAGFTLISVKLILAVFLLWLTGPLATHALVRSAYLTGLKPKLSITRKEAAKRGQS</sequence>
<name>A0A4V2P863_9GAMM</name>
<evidence type="ECO:0000256" key="1">
    <source>
        <dbReference type="SAM" id="Phobius"/>
    </source>
</evidence>
<reference evidence="2 3" key="1">
    <citation type="submission" date="2019-03" db="EMBL/GenBank/DDBJ databases">
        <title>Genomic Encyclopedia of Type Strains, Phase IV (KMG-IV): sequencing the most valuable type-strain genomes for metagenomic binning, comparative biology and taxonomic classification.</title>
        <authorList>
            <person name="Goeker M."/>
        </authorList>
    </citation>
    <scope>NUCLEOTIDE SEQUENCE [LARGE SCALE GENOMIC DNA]</scope>
    <source>
        <strain evidence="2 3">DSM 24830</strain>
    </source>
</reference>
<proteinExistence type="predicted"/>
<dbReference type="Proteomes" id="UP000294887">
    <property type="component" value="Unassembled WGS sequence"/>
</dbReference>
<evidence type="ECO:0000313" key="3">
    <source>
        <dbReference type="Proteomes" id="UP000294887"/>
    </source>
</evidence>
<keyword evidence="1" id="KW-1133">Transmembrane helix</keyword>
<dbReference type="EMBL" id="SMFQ01000004">
    <property type="protein sequence ID" value="TCJ84505.1"/>
    <property type="molecule type" value="Genomic_DNA"/>
</dbReference>
<keyword evidence="3" id="KW-1185">Reference proteome</keyword>
<dbReference type="PANTHER" id="PTHR34703">
    <property type="entry name" value="ANTIPORTER SUBUNIT MNHG2-RELATED"/>
    <property type="match status" value="1"/>
</dbReference>
<comment type="caution">
    <text evidence="2">The sequence shown here is derived from an EMBL/GenBank/DDBJ whole genome shotgun (WGS) entry which is preliminary data.</text>
</comment>
<keyword evidence="1" id="KW-0472">Membrane</keyword>
<dbReference type="GO" id="GO:0015385">
    <property type="term" value="F:sodium:proton antiporter activity"/>
    <property type="evidence" value="ECO:0007669"/>
    <property type="project" value="TreeGrafter"/>
</dbReference>
<accession>A0A4V2P863</accession>
<organism evidence="2 3">
    <name type="scientific">Cocleimonas flava</name>
    <dbReference type="NCBI Taxonomy" id="634765"/>
    <lineage>
        <taxon>Bacteria</taxon>
        <taxon>Pseudomonadati</taxon>
        <taxon>Pseudomonadota</taxon>
        <taxon>Gammaproteobacteria</taxon>
        <taxon>Thiotrichales</taxon>
        <taxon>Thiotrichaceae</taxon>
        <taxon>Cocleimonas</taxon>
    </lineage>
</organism>
<feature type="transmembrane region" description="Helical" evidence="1">
    <location>
        <begin position="7"/>
        <end position="28"/>
    </location>
</feature>
<dbReference type="Pfam" id="PF03334">
    <property type="entry name" value="PhaG_MnhG_YufB"/>
    <property type="match status" value="1"/>
</dbReference>
<dbReference type="RefSeq" id="WP_165874702.1">
    <property type="nucleotide sequence ID" value="NZ_BAAAFU010000006.1"/>
</dbReference>
<evidence type="ECO:0000313" key="2">
    <source>
        <dbReference type="EMBL" id="TCJ84505.1"/>
    </source>
</evidence>
<keyword evidence="1" id="KW-0812">Transmembrane</keyword>
<dbReference type="PANTHER" id="PTHR34703:SF1">
    <property type="entry name" value="ANTIPORTER SUBUNIT MNHG2-RELATED"/>
    <property type="match status" value="1"/>
</dbReference>
<dbReference type="NCBIfam" id="TIGR01300">
    <property type="entry name" value="CPA3_mnhG_phaG"/>
    <property type="match status" value="1"/>
</dbReference>
<feature type="transmembrane region" description="Helical" evidence="1">
    <location>
        <begin position="48"/>
        <end position="77"/>
    </location>
</feature>
<dbReference type="AlphaFoldDB" id="A0A4V2P863"/>